<dbReference type="AlphaFoldDB" id="A0A382JCS1"/>
<gene>
    <name evidence="2" type="ORF">METZ01_LOCUS262249</name>
</gene>
<dbReference type="PROSITE" id="PS51273">
    <property type="entry name" value="GATASE_TYPE_1"/>
    <property type="match status" value="1"/>
</dbReference>
<sequence>SVYEELDWMQDLENKIRKLQSMEIPMLGICFGHQLIAKSLGGEVKLNPEGWELGAYPIQLTKHGGKSKILSGISDNDIVYQSHRDCITSLPNGAIELAFNNKGIQAFSINKYIYGVQFHPEFSWDVIKKYVSIRKASGVVVDDSTVPRSNAGQVVLHNFIELIV</sequence>
<reference evidence="2" key="1">
    <citation type="submission" date="2018-05" db="EMBL/GenBank/DDBJ databases">
        <authorList>
            <person name="Lanie J.A."/>
            <person name="Ng W.-L."/>
            <person name="Kazmierczak K.M."/>
            <person name="Andrzejewski T.M."/>
            <person name="Davidsen T.M."/>
            <person name="Wayne K.J."/>
            <person name="Tettelin H."/>
            <person name="Glass J.I."/>
            <person name="Rusch D."/>
            <person name="Podicherti R."/>
            <person name="Tsui H.-C.T."/>
            <person name="Winkler M.E."/>
        </authorList>
    </citation>
    <scope>NUCLEOTIDE SEQUENCE</scope>
</reference>
<feature type="non-terminal residue" evidence="2">
    <location>
        <position position="1"/>
    </location>
</feature>
<evidence type="ECO:0000313" key="2">
    <source>
        <dbReference type="EMBL" id="SVC09395.1"/>
    </source>
</evidence>
<dbReference type="PANTHER" id="PTHR42695">
    <property type="entry name" value="GLUTAMINE AMIDOTRANSFERASE YLR126C-RELATED"/>
    <property type="match status" value="1"/>
</dbReference>
<protein>
    <recommendedName>
        <fullName evidence="1">Glutamine amidotransferase domain-containing protein</fullName>
    </recommendedName>
</protein>
<accession>A0A382JCS1</accession>
<dbReference type="SUPFAM" id="SSF52317">
    <property type="entry name" value="Class I glutamine amidotransferase-like"/>
    <property type="match status" value="1"/>
</dbReference>
<dbReference type="InterPro" id="IPR044992">
    <property type="entry name" value="ChyE-like"/>
</dbReference>
<dbReference type="Pfam" id="PF00117">
    <property type="entry name" value="GATase"/>
    <property type="match status" value="1"/>
</dbReference>
<name>A0A382JCS1_9ZZZZ</name>
<dbReference type="GO" id="GO:0005829">
    <property type="term" value="C:cytosol"/>
    <property type="evidence" value="ECO:0007669"/>
    <property type="project" value="TreeGrafter"/>
</dbReference>
<dbReference type="CDD" id="cd01741">
    <property type="entry name" value="GATase1_1"/>
    <property type="match status" value="1"/>
</dbReference>
<feature type="domain" description="Glutamine amidotransferase" evidence="1">
    <location>
        <begin position="15"/>
        <end position="124"/>
    </location>
</feature>
<organism evidence="2">
    <name type="scientific">marine metagenome</name>
    <dbReference type="NCBI Taxonomy" id="408172"/>
    <lineage>
        <taxon>unclassified sequences</taxon>
        <taxon>metagenomes</taxon>
        <taxon>ecological metagenomes</taxon>
    </lineage>
</organism>
<dbReference type="PANTHER" id="PTHR42695:SF5">
    <property type="entry name" value="GLUTAMINE AMIDOTRANSFERASE YLR126C-RELATED"/>
    <property type="match status" value="1"/>
</dbReference>
<evidence type="ECO:0000259" key="1">
    <source>
        <dbReference type="Pfam" id="PF00117"/>
    </source>
</evidence>
<dbReference type="InterPro" id="IPR017926">
    <property type="entry name" value="GATASE"/>
</dbReference>
<dbReference type="Gene3D" id="3.40.50.880">
    <property type="match status" value="1"/>
</dbReference>
<proteinExistence type="predicted"/>
<dbReference type="EMBL" id="UINC01073198">
    <property type="protein sequence ID" value="SVC09395.1"/>
    <property type="molecule type" value="Genomic_DNA"/>
</dbReference>
<dbReference type="InterPro" id="IPR029062">
    <property type="entry name" value="Class_I_gatase-like"/>
</dbReference>